<keyword evidence="2" id="KW-1185">Reference proteome</keyword>
<evidence type="ECO:0000313" key="1">
    <source>
        <dbReference type="EMBL" id="ELR69490.1"/>
    </source>
</evidence>
<dbReference type="STRING" id="1237149.C900_05022"/>
<evidence type="ECO:0000313" key="2">
    <source>
        <dbReference type="Proteomes" id="UP000011135"/>
    </source>
</evidence>
<name>L8JL12_9BACT</name>
<dbReference type="AlphaFoldDB" id="L8JL12"/>
<sequence>MTSSGRQPELTKLTPVCFLKALLNIKHVQTPCLAAISETQLIFDSSTGISPKNNHDYLPLRFR</sequence>
<accession>L8JL12</accession>
<dbReference type="EMBL" id="AMZN01000072">
    <property type="protein sequence ID" value="ELR69490.1"/>
    <property type="molecule type" value="Genomic_DNA"/>
</dbReference>
<dbReference type="Proteomes" id="UP000011135">
    <property type="component" value="Unassembled WGS sequence"/>
</dbReference>
<protein>
    <submittedName>
        <fullName evidence="1">Uncharacterized protein</fullName>
    </submittedName>
</protein>
<reference evidence="1 2" key="1">
    <citation type="submission" date="2012-12" db="EMBL/GenBank/DDBJ databases">
        <title>Genome assembly of Fulvivirga imtechensis AK7.</title>
        <authorList>
            <person name="Nupur N."/>
            <person name="Khatri I."/>
            <person name="Kumar R."/>
            <person name="Subramanian S."/>
            <person name="Pinnaka A."/>
        </authorList>
    </citation>
    <scope>NUCLEOTIDE SEQUENCE [LARGE SCALE GENOMIC DNA]</scope>
    <source>
        <strain evidence="1 2">AK7</strain>
    </source>
</reference>
<organism evidence="1 2">
    <name type="scientific">Fulvivirga imtechensis AK7</name>
    <dbReference type="NCBI Taxonomy" id="1237149"/>
    <lineage>
        <taxon>Bacteria</taxon>
        <taxon>Pseudomonadati</taxon>
        <taxon>Bacteroidota</taxon>
        <taxon>Cytophagia</taxon>
        <taxon>Cytophagales</taxon>
        <taxon>Fulvivirgaceae</taxon>
        <taxon>Fulvivirga</taxon>
    </lineage>
</organism>
<proteinExistence type="predicted"/>
<gene>
    <name evidence="1" type="ORF">C900_05022</name>
</gene>
<comment type="caution">
    <text evidence="1">The sequence shown here is derived from an EMBL/GenBank/DDBJ whole genome shotgun (WGS) entry which is preliminary data.</text>
</comment>